<dbReference type="EMBL" id="QUAH01000005">
    <property type="protein sequence ID" value="RFT16028.1"/>
    <property type="molecule type" value="Genomic_DNA"/>
</dbReference>
<keyword evidence="2" id="KW-0119">Carbohydrate metabolism</keyword>
<protein>
    <recommendedName>
        <fullName evidence="5">Fucose isomerase</fullName>
    </recommendedName>
</protein>
<dbReference type="GO" id="GO:0005996">
    <property type="term" value="P:monosaccharide metabolic process"/>
    <property type="evidence" value="ECO:0007669"/>
    <property type="project" value="InterPro"/>
</dbReference>
<evidence type="ECO:0008006" key="5">
    <source>
        <dbReference type="Google" id="ProtNLM"/>
    </source>
</evidence>
<gene>
    <name evidence="3" type="ORF">OP8BY_2034</name>
</gene>
<evidence type="ECO:0000256" key="1">
    <source>
        <dbReference type="ARBA" id="ARBA00023235"/>
    </source>
</evidence>
<accession>A0A3E2BMT4</accession>
<dbReference type="SUPFAM" id="SSF53743">
    <property type="entry name" value="FucI/AraA N-terminal and middle domains"/>
    <property type="match status" value="1"/>
</dbReference>
<dbReference type="PANTHER" id="PTHR36120">
    <property type="entry name" value="FUCOSE ISOMERASE"/>
    <property type="match status" value="1"/>
</dbReference>
<evidence type="ECO:0000313" key="3">
    <source>
        <dbReference type="EMBL" id="RFT16028.1"/>
    </source>
</evidence>
<dbReference type="Proteomes" id="UP000257323">
    <property type="component" value="Unassembled WGS sequence"/>
</dbReference>
<proteinExistence type="predicted"/>
<dbReference type="PANTHER" id="PTHR36120:SF2">
    <property type="entry name" value="FUCOSE ISOMERASE"/>
    <property type="match status" value="1"/>
</dbReference>
<evidence type="ECO:0000256" key="2">
    <source>
        <dbReference type="ARBA" id="ARBA00023277"/>
    </source>
</evidence>
<evidence type="ECO:0000313" key="4">
    <source>
        <dbReference type="Proteomes" id="UP000257323"/>
    </source>
</evidence>
<dbReference type="AlphaFoldDB" id="A0A3E2BMT4"/>
<dbReference type="GO" id="GO:0005737">
    <property type="term" value="C:cytoplasm"/>
    <property type="evidence" value="ECO:0007669"/>
    <property type="project" value="InterPro"/>
</dbReference>
<reference evidence="3 4" key="1">
    <citation type="submission" date="2018-08" db="EMBL/GenBank/DDBJ databases">
        <title>Genome analysis of the thermophilic bacterium of the candidate phylum Aminicenantes from deep subsurface aquifer revealed its physiology and ecological role.</title>
        <authorList>
            <person name="Kadnikov V.V."/>
            <person name="Mardanov A.V."/>
            <person name="Beletsky A.V."/>
            <person name="Karnachuk O.V."/>
            <person name="Ravin N.V."/>
        </authorList>
    </citation>
    <scope>NUCLEOTIDE SEQUENCE [LARGE SCALE GENOMIC DNA]</scope>
    <source>
        <strain evidence="3">BY38</strain>
    </source>
</reference>
<name>A0A3E2BMT4_9BACT</name>
<comment type="caution">
    <text evidence="3">The sequence shown here is derived from an EMBL/GenBank/DDBJ whole genome shotgun (WGS) entry which is preliminary data.</text>
</comment>
<dbReference type="GO" id="GO:0016861">
    <property type="term" value="F:intramolecular oxidoreductase activity, interconverting aldoses and ketoses"/>
    <property type="evidence" value="ECO:0007669"/>
    <property type="project" value="InterPro"/>
</dbReference>
<keyword evidence="1" id="KW-0413">Isomerase</keyword>
<organism evidence="3 4">
    <name type="scientific">Candidatus Saccharicenans subterraneus</name>
    <dbReference type="NCBI Taxonomy" id="2508984"/>
    <lineage>
        <taxon>Bacteria</taxon>
        <taxon>Candidatus Aminicenantota</taxon>
        <taxon>Candidatus Aminicenantia</taxon>
        <taxon>Candidatus Aminicenantales</taxon>
        <taxon>Candidatus Saccharicenantaceae</taxon>
        <taxon>Candidatus Saccharicenans</taxon>
    </lineage>
</organism>
<dbReference type="InterPro" id="IPR009015">
    <property type="entry name" value="Fucose_isomerase_N/cen_sf"/>
</dbReference>
<sequence length="534" mass="59542">MSDRGSKKSNKSANNLLRRREFFQHCGRCALLATGCLYSGRKTGAAQNVALLDLSSLPVKKEVRLRLLFALHRPVQDRPDWPNLGFDFRPVMEKYLSILEKGLPEFSFLVSTASSPEETAAILEEDRGKQIDGYVVFQLNCWNRVVQPAVETGKPVLYVDFQYGGSGGFLVYTAGLLRQGRKNFGFICSSNPQHLVAAARAFKSVRAATEESTFSGLIEEIRKKLTPPTGYLNCYPDPMKLLPPDETAYRMKYSPILLFRDQNGGEDLEIAGIPVMNLPFSELNSAWEKADRDEAETVARDWWNRAALVQNVKFRELINSAAMYLGMKQLLQRYQARAITINCLGGFYGGHIHAYPCLGFYELNNQGLVGACEADLRSTATMVAFGLMTGGRPGYISDPVMDISGRHIIYAHCVASNRVFGPHGPANPFEILTHSEDRQGASVRSIMPAGYLTTSLEIDQNKKAILVHQAKAVGNSFDDRACRTKLVAEPLGDFEKLFTEWDEWGWHRVTFYGDLKKAAYELGSVLGYSVLEEA</sequence>